<evidence type="ECO:0000259" key="9">
    <source>
        <dbReference type="PROSITE" id="PS51012"/>
    </source>
</evidence>
<name>A0ABP7YM24_9SPHI</name>
<dbReference type="PROSITE" id="PS51012">
    <property type="entry name" value="ABC_TM2"/>
    <property type="match status" value="1"/>
</dbReference>
<protein>
    <recommendedName>
        <fullName evidence="8">Transport permease protein</fullName>
    </recommendedName>
</protein>
<feature type="transmembrane region" description="Helical" evidence="8">
    <location>
        <begin position="255"/>
        <end position="276"/>
    </location>
</feature>
<dbReference type="Proteomes" id="UP001500101">
    <property type="component" value="Unassembled WGS sequence"/>
</dbReference>
<evidence type="ECO:0000256" key="6">
    <source>
        <dbReference type="ARBA" id="ARBA00022989"/>
    </source>
</evidence>
<evidence type="ECO:0000256" key="1">
    <source>
        <dbReference type="ARBA" id="ARBA00004651"/>
    </source>
</evidence>
<comment type="caution">
    <text evidence="8">Lacks conserved residue(s) required for the propagation of feature annotation.</text>
</comment>
<dbReference type="PANTHER" id="PTHR30294">
    <property type="entry name" value="MEMBRANE COMPONENT OF ABC TRANSPORTER YHHJ-RELATED"/>
    <property type="match status" value="1"/>
</dbReference>
<proteinExistence type="inferred from homology"/>
<feature type="transmembrane region" description="Helical" evidence="8">
    <location>
        <begin position="225"/>
        <end position="249"/>
    </location>
</feature>
<gene>
    <name evidence="10" type="ORF">GCM10022216_13140</name>
</gene>
<evidence type="ECO:0000256" key="2">
    <source>
        <dbReference type="ARBA" id="ARBA00007783"/>
    </source>
</evidence>
<sequence>MLFGLPIIQIILFGFAMNNEIKNAKLLVCDYAQDEASIAITRKFEANNNFKLSKSILDYKQIEENFKQENLKLAIIFPVNFQNDLLHKNQAAIQIIADGSDPNTASTLQNYAASIIRDYQMSLTVGQTVPYSINTQVRMLYNPELKSAPTFVPGIMALVLMLICVLMTAVSIVREKEMGTMEILLVSPINPFLVIVAKAMPYFFNLAVILILSVTLLGMPIHGSLILLVLESALLIICSLSVGLLISNITNSQQAAMLIAMMGMMLPILLFTGFMFPLENMPIPLQMISNLVPSKWYFIIIKSIMLKGLGFAAVWKESLILLAMTVFLLLLSLKKFKTRLE</sequence>
<evidence type="ECO:0000313" key="11">
    <source>
        <dbReference type="Proteomes" id="UP001500101"/>
    </source>
</evidence>
<evidence type="ECO:0000256" key="3">
    <source>
        <dbReference type="ARBA" id="ARBA00022448"/>
    </source>
</evidence>
<comment type="subcellular location">
    <subcellularLocation>
        <location evidence="1 8">Cell membrane</location>
        <topology evidence="1 8">Multi-pass membrane protein</topology>
    </subcellularLocation>
</comment>
<comment type="similarity">
    <text evidence="2 8">Belongs to the ABC-2 integral membrane protein family.</text>
</comment>
<evidence type="ECO:0000256" key="4">
    <source>
        <dbReference type="ARBA" id="ARBA00022475"/>
    </source>
</evidence>
<keyword evidence="11" id="KW-1185">Reference proteome</keyword>
<keyword evidence="7 8" id="KW-0472">Membrane</keyword>
<dbReference type="InterPro" id="IPR000412">
    <property type="entry name" value="ABC_2_transport"/>
</dbReference>
<dbReference type="PRINTS" id="PR00164">
    <property type="entry name" value="ABC2TRNSPORT"/>
</dbReference>
<keyword evidence="5 8" id="KW-0812">Transmembrane</keyword>
<dbReference type="PANTHER" id="PTHR30294:SF29">
    <property type="entry name" value="MULTIDRUG ABC TRANSPORTER PERMEASE YBHS-RELATED"/>
    <property type="match status" value="1"/>
</dbReference>
<keyword evidence="3 8" id="KW-0813">Transport</keyword>
<feature type="transmembrane region" description="Helical" evidence="8">
    <location>
        <begin position="148"/>
        <end position="172"/>
    </location>
</feature>
<evidence type="ECO:0000256" key="7">
    <source>
        <dbReference type="ARBA" id="ARBA00023136"/>
    </source>
</evidence>
<feature type="domain" description="ABC transmembrane type-2" evidence="9">
    <location>
        <begin position="105"/>
        <end position="339"/>
    </location>
</feature>
<evidence type="ECO:0000256" key="8">
    <source>
        <dbReference type="RuleBase" id="RU361157"/>
    </source>
</evidence>
<dbReference type="InterPro" id="IPR051449">
    <property type="entry name" value="ABC-2_transporter_component"/>
</dbReference>
<dbReference type="InterPro" id="IPR047817">
    <property type="entry name" value="ABC2_TM_bact-type"/>
</dbReference>
<dbReference type="EMBL" id="BAAAZI010000006">
    <property type="protein sequence ID" value="GAA4137294.1"/>
    <property type="molecule type" value="Genomic_DNA"/>
</dbReference>
<evidence type="ECO:0000256" key="5">
    <source>
        <dbReference type="ARBA" id="ARBA00022692"/>
    </source>
</evidence>
<feature type="transmembrane region" description="Helical" evidence="8">
    <location>
        <begin position="319"/>
        <end position="336"/>
    </location>
</feature>
<organism evidence="10 11">
    <name type="scientific">Sphingobacterium kyonggiense</name>
    <dbReference type="NCBI Taxonomy" id="714075"/>
    <lineage>
        <taxon>Bacteria</taxon>
        <taxon>Pseudomonadati</taxon>
        <taxon>Bacteroidota</taxon>
        <taxon>Sphingobacteriia</taxon>
        <taxon>Sphingobacteriales</taxon>
        <taxon>Sphingobacteriaceae</taxon>
        <taxon>Sphingobacterium</taxon>
    </lineage>
</organism>
<keyword evidence="6 8" id="KW-1133">Transmembrane helix</keyword>
<keyword evidence="4 8" id="KW-1003">Cell membrane</keyword>
<dbReference type="Pfam" id="PF12698">
    <property type="entry name" value="ABC2_membrane_3"/>
    <property type="match status" value="1"/>
</dbReference>
<accession>A0ABP7YM24</accession>
<feature type="transmembrane region" description="Helical" evidence="8">
    <location>
        <begin position="192"/>
        <end position="218"/>
    </location>
</feature>
<comment type="caution">
    <text evidence="10">The sequence shown here is derived from an EMBL/GenBank/DDBJ whole genome shotgun (WGS) entry which is preliminary data.</text>
</comment>
<reference evidence="11" key="1">
    <citation type="journal article" date="2019" name="Int. J. Syst. Evol. Microbiol.">
        <title>The Global Catalogue of Microorganisms (GCM) 10K type strain sequencing project: providing services to taxonomists for standard genome sequencing and annotation.</title>
        <authorList>
            <consortium name="The Broad Institute Genomics Platform"/>
            <consortium name="The Broad Institute Genome Sequencing Center for Infectious Disease"/>
            <person name="Wu L."/>
            <person name="Ma J."/>
        </authorList>
    </citation>
    <scope>NUCLEOTIDE SEQUENCE [LARGE SCALE GENOMIC DNA]</scope>
    <source>
        <strain evidence="11">JCM 16704</strain>
    </source>
</reference>
<dbReference type="InterPro" id="IPR013525">
    <property type="entry name" value="ABC2_TM"/>
</dbReference>
<dbReference type="Gene3D" id="3.40.1710.10">
    <property type="entry name" value="abc type-2 transporter like domain"/>
    <property type="match status" value="1"/>
</dbReference>
<evidence type="ECO:0000313" key="10">
    <source>
        <dbReference type="EMBL" id="GAA4137294.1"/>
    </source>
</evidence>